<dbReference type="Pfam" id="PF13959">
    <property type="entry name" value="CTE_SPB4"/>
    <property type="match status" value="1"/>
</dbReference>
<dbReference type="GO" id="GO:0016787">
    <property type="term" value="F:hydrolase activity"/>
    <property type="evidence" value="ECO:0007669"/>
    <property type="project" value="UniProtKB-KW"/>
</dbReference>
<dbReference type="STRING" id="3694.A0A3N7FNI2"/>
<keyword evidence="1" id="KW-0378">Hydrolase</keyword>
<keyword evidence="2" id="KW-0067">ATP-binding</keyword>
<sequence>MIHMMLFLRYDLLPKRTMMSWRKDCGERIESICFLHSCSAYKDHHCSYIFSWKELEVGKLGMGYGLLQLPSMPEVKHYSLSTKGFTPVDDVNLEEIKYKDKSSEKKRQKDLQAKKEAQQ</sequence>
<evidence type="ECO:0000313" key="4">
    <source>
        <dbReference type="EMBL" id="RQO96913.1"/>
    </source>
</evidence>
<dbReference type="Gramene" id="Potri.010G184132.1.v4.1">
    <property type="protein sequence ID" value="Potri.010G184132.1.v4.1"/>
    <property type="gene ID" value="Potri.010G184132.v4.1"/>
</dbReference>
<feature type="domain" description="ATP-dependent rRNA helicase SPB4-like C-terminal extension" evidence="3">
    <location>
        <begin position="24"/>
        <end position="74"/>
    </location>
</feature>
<organism evidence="4 5">
    <name type="scientific">Populus trichocarpa</name>
    <name type="common">Western balsam poplar</name>
    <name type="synonym">Populus balsamifera subsp. trichocarpa</name>
    <dbReference type="NCBI Taxonomy" id="3694"/>
    <lineage>
        <taxon>Eukaryota</taxon>
        <taxon>Viridiplantae</taxon>
        <taxon>Streptophyta</taxon>
        <taxon>Embryophyta</taxon>
        <taxon>Tracheophyta</taxon>
        <taxon>Spermatophyta</taxon>
        <taxon>Magnoliopsida</taxon>
        <taxon>eudicotyledons</taxon>
        <taxon>Gunneridae</taxon>
        <taxon>Pentapetalae</taxon>
        <taxon>rosids</taxon>
        <taxon>fabids</taxon>
        <taxon>Malpighiales</taxon>
        <taxon>Salicaceae</taxon>
        <taxon>Saliceae</taxon>
        <taxon>Populus</taxon>
    </lineage>
</organism>
<keyword evidence="2" id="KW-0347">Helicase</keyword>
<dbReference type="AlphaFoldDB" id="A0A3N7FNI2"/>
<reference evidence="4 5" key="1">
    <citation type="journal article" date="2006" name="Science">
        <title>The genome of black cottonwood, Populus trichocarpa (Torr. &amp; Gray).</title>
        <authorList>
            <person name="Tuskan G.A."/>
            <person name="Difazio S."/>
            <person name="Jansson S."/>
            <person name="Bohlmann J."/>
            <person name="Grigoriev I."/>
            <person name="Hellsten U."/>
            <person name="Putnam N."/>
            <person name="Ralph S."/>
            <person name="Rombauts S."/>
            <person name="Salamov A."/>
            <person name="Schein J."/>
            <person name="Sterck L."/>
            <person name="Aerts A."/>
            <person name="Bhalerao R.R."/>
            <person name="Bhalerao R.P."/>
            <person name="Blaudez D."/>
            <person name="Boerjan W."/>
            <person name="Brun A."/>
            <person name="Brunner A."/>
            <person name="Busov V."/>
            <person name="Campbell M."/>
            <person name="Carlson J."/>
            <person name="Chalot M."/>
            <person name="Chapman J."/>
            <person name="Chen G.L."/>
            <person name="Cooper D."/>
            <person name="Coutinho P.M."/>
            <person name="Couturier J."/>
            <person name="Covert S."/>
            <person name="Cronk Q."/>
            <person name="Cunningham R."/>
            <person name="Davis J."/>
            <person name="Degroeve S."/>
            <person name="Dejardin A."/>
            <person name="Depamphilis C."/>
            <person name="Detter J."/>
            <person name="Dirks B."/>
            <person name="Dubchak I."/>
            <person name="Duplessis S."/>
            <person name="Ehlting J."/>
            <person name="Ellis B."/>
            <person name="Gendler K."/>
            <person name="Goodstein D."/>
            <person name="Gribskov M."/>
            <person name="Grimwood J."/>
            <person name="Groover A."/>
            <person name="Gunter L."/>
            <person name="Hamberger B."/>
            <person name="Heinze B."/>
            <person name="Helariutta Y."/>
            <person name="Henrissat B."/>
            <person name="Holligan D."/>
            <person name="Holt R."/>
            <person name="Huang W."/>
            <person name="Islam-Faridi N."/>
            <person name="Jones S."/>
            <person name="Jones-Rhoades M."/>
            <person name="Jorgensen R."/>
            <person name="Joshi C."/>
            <person name="Kangasjarvi J."/>
            <person name="Karlsson J."/>
            <person name="Kelleher C."/>
            <person name="Kirkpatrick R."/>
            <person name="Kirst M."/>
            <person name="Kohler A."/>
            <person name="Kalluri U."/>
            <person name="Larimer F."/>
            <person name="Leebens-Mack J."/>
            <person name="Leple J.C."/>
            <person name="Locascio P."/>
            <person name="Lou Y."/>
            <person name="Lucas S."/>
            <person name="Martin F."/>
            <person name="Montanini B."/>
            <person name="Napoli C."/>
            <person name="Nelson D.R."/>
            <person name="Nelson C."/>
            <person name="Nieminen K."/>
            <person name="Nilsson O."/>
            <person name="Pereda V."/>
            <person name="Peter G."/>
            <person name="Philippe R."/>
            <person name="Pilate G."/>
            <person name="Poliakov A."/>
            <person name="Razumovskaya J."/>
            <person name="Richardson P."/>
            <person name="Rinaldi C."/>
            <person name="Ritland K."/>
            <person name="Rouze P."/>
            <person name="Ryaboy D."/>
            <person name="Schmutz J."/>
            <person name="Schrader J."/>
            <person name="Segerman B."/>
            <person name="Shin H."/>
            <person name="Siddiqui A."/>
            <person name="Sterky F."/>
            <person name="Terry A."/>
            <person name="Tsai C.J."/>
            <person name="Uberbacher E."/>
            <person name="Unneberg P."/>
            <person name="Vahala J."/>
            <person name="Wall K."/>
            <person name="Wessler S."/>
            <person name="Yang G."/>
            <person name="Yin T."/>
            <person name="Douglas C."/>
            <person name="Marra M."/>
            <person name="Sandberg G."/>
            <person name="Van de Peer Y."/>
            <person name="Rokhsar D."/>
        </authorList>
    </citation>
    <scope>NUCLEOTIDE SEQUENCE [LARGE SCALE GENOMIC DNA]</scope>
    <source>
        <strain evidence="5">cv. Nisqually</strain>
    </source>
</reference>
<dbReference type="SMART" id="SM01178">
    <property type="entry name" value="DUF4217"/>
    <property type="match status" value="1"/>
</dbReference>
<accession>A0A3N7FNI2</accession>
<keyword evidence="5" id="KW-1185">Reference proteome</keyword>
<dbReference type="GO" id="GO:0004386">
    <property type="term" value="F:helicase activity"/>
    <property type="evidence" value="ECO:0007669"/>
    <property type="project" value="UniProtKB-KW"/>
</dbReference>
<gene>
    <name evidence="4" type="ORF">POPTR_010G184132</name>
</gene>
<keyword evidence="2" id="KW-0547">Nucleotide-binding</keyword>
<evidence type="ECO:0000256" key="2">
    <source>
        <dbReference type="ARBA" id="ARBA00022806"/>
    </source>
</evidence>
<dbReference type="InterPro" id="IPR025313">
    <property type="entry name" value="SPB4-like_CTE"/>
</dbReference>
<name>A0A3N7FNI2_POPTR</name>
<protein>
    <recommendedName>
        <fullName evidence="3">ATP-dependent rRNA helicase SPB4-like C-terminal extension domain-containing protein</fullName>
    </recommendedName>
</protein>
<dbReference type="Proteomes" id="UP000006729">
    <property type="component" value="Chromosome 10"/>
</dbReference>
<evidence type="ECO:0000256" key="1">
    <source>
        <dbReference type="ARBA" id="ARBA00022801"/>
    </source>
</evidence>
<proteinExistence type="predicted"/>
<dbReference type="SMR" id="A0A3N7FNI2"/>
<dbReference type="InParanoid" id="A0A3N7FNI2"/>
<evidence type="ECO:0000313" key="5">
    <source>
        <dbReference type="Proteomes" id="UP000006729"/>
    </source>
</evidence>
<evidence type="ECO:0000259" key="3">
    <source>
        <dbReference type="SMART" id="SM01178"/>
    </source>
</evidence>
<dbReference type="EMBL" id="CM009299">
    <property type="protein sequence ID" value="RQO96913.1"/>
    <property type="molecule type" value="Genomic_DNA"/>
</dbReference>